<evidence type="ECO:0000313" key="4">
    <source>
        <dbReference type="Proteomes" id="UP000000702"/>
    </source>
</evidence>
<evidence type="ECO:0000256" key="2">
    <source>
        <dbReference type="SAM" id="Phobius"/>
    </source>
</evidence>
<name>F9W8R8_TRYCI</name>
<comment type="caution">
    <text evidence="3">The sequence shown here is derived from an EMBL/GenBank/DDBJ whole genome shotgun (WGS) entry which is preliminary data.</text>
</comment>
<reference evidence="3 4" key="2">
    <citation type="journal article" date="2012" name="Proc. Natl. Acad. Sci. U.S.A.">
        <title>Antigenic diversity is generated by distinct evolutionary mechanisms in African trypanosome species.</title>
        <authorList>
            <person name="Jackson A.P."/>
            <person name="Berry A."/>
            <person name="Aslett M."/>
            <person name="Allison H.C."/>
            <person name="Burton P."/>
            <person name="Vavrova-Anderson J."/>
            <person name="Brown R."/>
            <person name="Browne H."/>
            <person name="Corton N."/>
            <person name="Hauser H."/>
            <person name="Gamble J."/>
            <person name="Gilderthorp R."/>
            <person name="Marcello L."/>
            <person name="McQuillan J."/>
            <person name="Otto T.D."/>
            <person name="Quail M.A."/>
            <person name="Sanders M.J."/>
            <person name="van Tonder A."/>
            <person name="Ginger M.L."/>
            <person name="Field M.C."/>
            <person name="Barry J.D."/>
            <person name="Hertz-Fowler C."/>
            <person name="Berriman M."/>
        </authorList>
    </citation>
    <scope>NUCLEOTIDE SEQUENCE [LARGE SCALE GENOMIC DNA]</scope>
    <source>
        <strain evidence="3 4">IL3000</strain>
    </source>
</reference>
<keyword evidence="2" id="KW-0812">Transmembrane</keyword>
<evidence type="ECO:0000313" key="3">
    <source>
        <dbReference type="EMBL" id="CCD13604.1"/>
    </source>
</evidence>
<protein>
    <submittedName>
        <fullName evidence="3">Uncharacterized protein</fullName>
    </submittedName>
</protein>
<feature type="region of interest" description="Disordered" evidence="1">
    <location>
        <begin position="102"/>
        <end position="129"/>
    </location>
</feature>
<keyword evidence="4" id="KW-1185">Reference proteome</keyword>
<reference evidence="4" key="1">
    <citation type="submission" date="2011-07" db="EMBL/GenBank/DDBJ databases">
        <title>Divergent evolution of antigenic variation in African trypanosomes.</title>
        <authorList>
            <person name="Jackson A.P."/>
            <person name="Berry A."/>
            <person name="Allison H.C."/>
            <person name="Burton P."/>
            <person name="Anderson J."/>
            <person name="Aslett M."/>
            <person name="Brown R."/>
            <person name="Corton N."/>
            <person name="Harris D."/>
            <person name="Hauser H."/>
            <person name="Gamble J."/>
            <person name="Gilderthorp R."/>
            <person name="McQuillan J."/>
            <person name="Quail M.A."/>
            <person name="Sanders M."/>
            <person name="Van Tonder A."/>
            <person name="Ginger M.L."/>
            <person name="Donelson J.E."/>
            <person name="Field M.C."/>
            <person name="Barry J.D."/>
            <person name="Berriman M."/>
            <person name="Hertz-Fowler C."/>
        </authorList>
    </citation>
    <scope>NUCLEOTIDE SEQUENCE [LARGE SCALE GENOMIC DNA]</scope>
    <source>
        <strain evidence="4">IL3000</strain>
    </source>
</reference>
<gene>
    <name evidence="3" type="ORF">TCIL3000_0_43430</name>
</gene>
<accession>F9W8R8</accession>
<evidence type="ECO:0000256" key="1">
    <source>
        <dbReference type="SAM" id="MobiDB-lite"/>
    </source>
</evidence>
<keyword evidence="2" id="KW-0472">Membrane</keyword>
<dbReference type="EMBL" id="CAEQ01001207">
    <property type="protein sequence ID" value="CCD13604.1"/>
    <property type="molecule type" value="Genomic_DNA"/>
</dbReference>
<keyword evidence="2" id="KW-1133">Transmembrane helix</keyword>
<dbReference type="Proteomes" id="UP000000702">
    <property type="component" value="Unassembled WGS sequence"/>
</dbReference>
<feature type="transmembrane region" description="Helical" evidence="2">
    <location>
        <begin position="20"/>
        <end position="40"/>
    </location>
</feature>
<organism evidence="3 4">
    <name type="scientific">Trypanosoma congolense (strain IL3000)</name>
    <dbReference type="NCBI Taxonomy" id="1068625"/>
    <lineage>
        <taxon>Eukaryota</taxon>
        <taxon>Discoba</taxon>
        <taxon>Euglenozoa</taxon>
        <taxon>Kinetoplastea</taxon>
        <taxon>Metakinetoplastina</taxon>
        <taxon>Trypanosomatida</taxon>
        <taxon>Trypanosomatidae</taxon>
        <taxon>Trypanosoma</taxon>
        <taxon>Nannomonas</taxon>
    </lineage>
</organism>
<proteinExistence type="predicted"/>
<sequence length="129" mass="15058">MGPIATHTERQYEFQHPSSLFVFFRISPIFSFLLFSFSNIKKNSLCDLSMESSPSFFFFFCSTRINYKKRIFFLMNANKLTFSDNRKKTTFGNAIKQGLVKIKGPNTATKQNKMKPKEEKQTNKQTGKR</sequence>
<dbReference type="AlphaFoldDB" id="F9W8R8"/>